<dbReference type="InterPro" id="IPR001279">
    <property type="entry name" value="Metallo-B-lactamas"/>
</dbReference>
<dbReference type="SMART" id="SM00849">
    <property type="entry name" value="Lactamase_B"/>
    <property type="match status" value="1"/>
</dbReference>
<feature type="signal peptide" evidence="1">
    <location>
        <begin position="1"/>
        <end position="22"/>
    </location>
</feature>
<accession>A0A5K7SFC6</accession>
<keyword evidence="1" id="KW-0732">Signal</keyword>
<protein>
    <recommendedName>
        <fullName evidence="2">Metallo-beta-lactamase domain-containing protein</fullName>
    </recommendedName>
</protein>
<evidence type="ECO:0000259" key="2">
    <source>
        <dbReference type="SMART" id="SM00849"/>
    </source>
</evidence>
<evidence type="ECO:0000256" key="1">
    <source>
        <dbReference type="SAM" id="SignalP"/>
    </source>
</evidence>
<proteinExistence type="predicted"/>
<feature type="chain" id="PRO_5024295546" description="Metallo-beta-lactamase domain-containing protein" evidence="1">
    <location>
        <begin position="23"/>
        <end position="274"/>
    </location>
</feature>
<organism evidence="3 4">
    <name type="scientific">Aquipluma nitroreducens</name>
    <dbReference type="NCBI Taxonomy" id="2010828"/>
    <lineage>
        <taxon>Bacteria</taxon>
        <taxon>Pseudomonadati</taxon>
        <taxon>Bacteroidota</taxon>
        <taxon>Bacteroidia</taxon>
        <taxon>Marinilabiliales</taxon>
        <taxon>Prolixibacteraceae</taxon>
        <taxon>Aquipluma</taxon>
    </lineage>
</organism>
<dbReference type="PANTHER" id="PTHR42951">
    <property type="entry name" value="METALLO-BETA-LACTAMASE DOMAIN-CONTAINING"/>
    <property type="match status" value="1"/>
</dbReference>
<dbReference type="EMBL" id="AP018694">
    <property type="protein sequence ID" value="BBE20342.1"/>
    <property type="molecule type" value="Genomic_DNA"/>
</dbReference>
<dbReference type="InterPro" id="IPR050855">
    <property type="entry name" value="NDM-1-like"/>
</dbReference>
<sequence>MNLKTNFLTLFLILISGIFASAQEVFKNNDLTITKLEKNMWVVETSDNTTMYIIEGSKKAMLIDNGTKCEKLDEVIRQITQKPLIVMITHIHPDHAGNIKYFDQIYFHPGDTVLMRTMKVAYNGKINYVKDGEKFDLGGTTIEVLFTPGHTPGSIVLLDRKAGNCYSGDAFGSGQVWMQLEPHVSMAIYAQSCRTMEALMDKGITKIYCGHYPYVKKAYDKTYMTEMRQLAEELSKGKTSTAKPYPTKVAIGTQNPMIITKGSASIVYDPAKIN</sequence>
<evidence type="ECO:0000313" key="4">
    <source>
        <dbReference type="Proteomes" id="UP001193389"/>
    </source>
</evidence>
<reference evidence="3" key="1">
    <citation type="journal article" date="2020" name="Int. J. Syst. Evol. Microbiol.">
        <title>Aquipluma nitroreducens gen. nov. sp. nov., a novel facultatively anaerobic bacterium isolated from a freshwater lake.</title>
        <authorList>
            <person name="Watanabe M."/>
            <person name="Kojima H."/>
            <person name="Fukui M."/>
        </authorList>
    </citation>
    <scope>NUCLEOTIDE SEQUENCE</scope>
    <source>
        <strain evidence="3">MeG22</strain>
    </source>
</reference>
<dbReference type="Pfam" id="PF00753">
    <property type="entry name" value="Lactamase_B"/>
    <property type="match status" value="1"/>
</dbReference>
<dbReference type="Gene3D" id="3.60.15.10">
    <property type="entry name" value="Ribonuclease Z/Hydroxyacylglutathione hydrolase-like"/>
    <property type="match status" value="1"/>
</dbReference>
<evidence type="ECO:0000313" key="3">
    <source>
        <dbReference type="EMBL" id="BBE20342.1"/>
    </source>
</evidence>
<dbReference type="RefSeq" id="WP_318348501.1">
    <property type="nucleotide sequence ID" value="NZ_AP018694.1"/>
</dbReference>
<dbReference type="KEGG" id="anf:AQPE_4533"/>
<keyword evidence="4" id="KW-1185">Reference proteome</keyword>
<dbReference type="Proteomes" id="UP001193389">
    <property type="component" value="Chromosome"/>
</dbReference>
<dbReference type="PANTHER" id="PTHR42951:SF22">
    <property type="entry name" value="METALLO BETA-LACTAMASE SUPERFAMILY LIPOPROTEIN"/>
    <property type="match status" value="1"/>
</dbReference>
<gene>
    <name evidence="3" type="ORF">AQPE_4533</name>
</gene>
<dbReference type="InterPro" id="IPR036866">
    <property type="entry name" value="RibonucZ/Hydroxyglut_hydro"/>
</dbReference>
<dbReference type="AlphaFoldDB" id="A0A5K7SFC6"/>
<dbReference type="SUPFAM" id="SSF56281">
    <property type="entry name" value="Metallo-hydrolase/oxidoreductase"/>
    <property type="match status" value="1"/>
</dbReference>
<feature type="domain" description="Metallo-beta-lactamase" evidence="2">
    <location>
        <begin position="48"/>
        <end position="211"/>
    </location>
</feature>
<name>A0A5K7SFC6_9BACT</name>